<keyword evidence="2" id="KW-0472">Membrane</keyword>
<evidence type="ECO:0000313" key="4">
    <source>
        <dbReference type="Proteomes" id="UP001165740"/>
    </source>
</evidence>
<evidence type="ECO:0000256" key="3">
    <source>
        <dbReference type="SAM" id="SignalP"/>
    </source>
</evidence>
<evidence type="ECO:0000256" key="2">
    <source>
        <dbReference type="SAM" id="Phobius"/>
    </source>
</evidence>
<feature type="region of interest" description="Disordered" evidence="1">
    <location>
        <begin position="237"/>
        <end position="296"/>
    </location>
</feature>
<keyword evidence="2" id="KW-0812">Transmembrane</keyword>
<dbReference type="Proteomes" id="UP001165740">
    <property type="component" value="Chromosome 13"/>
</dbReference>
<organism evidence="4 5">
    <name type="scientific">Biomphalaria glabrata</name>
    <name type="common">Bloodfluke planorb</name>
    <name type="synonym">Freshwater snail</name>
    <dbReference type="NCBI Taxonomy" id="6526"/>
    <lineage>
        <taxon>Eukaryota</taxon>
        <taxon>Metazoa</taxon>
        <taxon>Spiralia</taxon>
        <taxon>Lophotrochozoa</taxon>
        <taxon>Mollusca</taxon>
        <taxon>Gastropoda</taxon>
        <taxon>Heterobranchia</taxon>
        <taxon>Euthyneura</taxon>
        <taxon>Panpulmonata</taxon>
        <taxon>Hygrophila</taxon>
        <taxon>Lymnaeoidea</taxon>
        <taxon>Planorbidae</taxon>
        <taxon>Biomphalaria</taxon>
    </lineage>
</organism>
<sequence>MKYILGLLISLQISVSTETMQCKNRIKCVINRADFMAHEKFDGLTFWYEDSVFVRMNKKMETFINSSSIKKVSGMKIASVQVGFNMEAKEIEITLQVEPAAGQMSPFFCRYAKSSDEDVLMQYKQVMSEETDCVQKQQDNTFDNTPTLLIAISASIFLGIEIIGLTIFVWRKLFFSVNPHSIESKNAVEETIELPMNAVTTENEKMSIFPPDLMDQNLQSSSLSIVEEHGYETAASIHHENPQNSNLSRVEEHVYETPSSFQNEDPMKSLNTEKESYSAPSDLGQNDRNVTATLQA</sequence>
<reference evidence="5" key="1">
    <citation type="submission" date="2025-08" db="UniProtKB">
        <authorList>
            <consortium name="RefSeq"/>
        </authorList>
    </citation>
    <scope>IDENTIFICATION</scope>
</reference>
<evidence type="ECO:0000256" key="1">
    <source>
        <dbReference type="SAM" id="MobiDB-lite"/>
    </source>
</evidence>
<evidence type="ECO:0000313" key="5">
    <source>
        <dbReference type="RefSeq" id="XP_055864884.1"/>
    </source>
</evidence>
<dbReference type="RefSeq" id="XP_055864884.1">
    <property type="nucleotide sequence ID" value="XM_056008909.1"/>
</dbReference>
<dbReference type="GeneID" id="106073114"/>
<keyword evidence="4" id="KW-1185">Reference proteome</keyword>
<feature type="transmembrane region" description="Helical" evidence="2">
    <location>
        <begin position="148"/>
        <end position="170"/>
    </location>
</feature>
<protein>
    <submittedName>
        <fullName evidence="5">Uncharacterized protein LOC106073114 isoform X1</fullName>
    </submittedName>
</protein>
<name>A0A9W2YQ83_BIOGL</name>
<feature type="compositionally biased region" description="Basic and acidic residues" evidence="1">
    <location>
        <begin position="265"/>
        <end position="276"/>
    </location>
</feature>
<proteinExistence type="predicted"/>
<feature type="signal peptide" evidence="3">
    <location>
        <begin position="1"/>
        <end position="19"/>
    </location>
</feature>
<gene>
    <name evidence="5" type="primary">LOC106073114</name>
</gene>
<keyword evidence="2" id="KW-1133">Transmembrane helix</keyword>
<feature type="chain" id="PRO_5040804507" evidence="3">
    <location>
        <begin position="20"/>
        <end position="296"/>
    </location>
</feature>
<keyword evidence="3" id="KW-0732">Signal</keyword>
<dbReference type="AlphaFoldDB" id="A0A9W2YQ83"/>
<accession>A0A9W2YQ83</accession>
<feature type="compositionally biased region" description="Polar residues" evidence="1">
    <location>
        <begin position="283"/>
        <end position="296"/>
    </location>
</feature>